<protein>
    <recommendedName>
        <fullName evidence="3">Helix-turn-helix domain-containing protein</fullName>
    </recommendedName>
</protein>
<proteinExistence type="predicted"/>
<evidence type="ECO:0000313" key="1">
    <source>
        <dbReference type="EMBL" id="MXV19174.1"/>
    </source>
</evidence>
<keyword evidence="2" id="KW-1185">Reference proteome</keyword>
<comment type="caution">
    <text evidence="1">The sequence shown here is derived from an EMBL/GenBank/DDBJ whole genome shotgun (WGS) entry which is preliminary data.</text>
</comment>
<evidence type="ECO:0000313" key="2">
    <source>
        <dbReference type="Proteomes" id="UP000430519"/>
    </source>
</evidence>
<sequence length="92" mass="10217">MSLVRWRLADYLEERGLTAYAVAKASDITRLNTIYRLARRGKEPTRVDLPTLALLLDGLRKVTGEPVSIGDVLEYLPAADSPFSKVRGQADD</sequence>
<accession>A0A6I4YHG4</accession>
<organism evidence="1 2">
    <name type="scientific">Deinococcus xianganensis</name>
    <dbReference type="NCBI Taxonomy" id="1507289"/>
    <lineage>
        <taxon>Bacteria</taxon>
        <taxon>Thermotogati</taxon>
        <taxon>Deinococcota</taxon>
        <taxon>Deinococci</taxon>
        <taxon>Deinococcales</taxon>
        <taxon>Deinococcaceae</taxon>
        <taxon>Deinococcus</taxon>
    </lineage>
</organism>
<dbReference type="EMBL" id="WVHK01000014">
    <property type="protein sequence ID" value="MXV19174.1"/>
    <property type="molecule type" value="Genomic_DNA"/>
</dbReference>
<name>A0A6I4YHG4_9DEIO</name>
<reference evidence="1 2" key="1">
    <citation type="submission" date="2019-11" db="EMBL/GenBank/DDBJ databases">
        <title>Genome sequence of Deinococcus xianganensis Y35, AI-2 producing algicidal bacterium, isolated from lake water.</title>
        <authorList>
            <person name="Li Y."/>
        </authorList>
    </citation>
    <scope>NUCLEOTIDE SEQUENCE [LARGE SCALE GENOMIC DNA]</scope>
    <source>
        <strain evidence="1 2">Y35</strain>
    </source>
</reference>
<evidence type="ECO:0008006" key="3">
    <source>
        <dbReference type="Google" id="ProtNLM"/>
    </source>
</evidence>
<gene>
    <name evidence="1" type="ORF">GLX28_05950</name>
</gene>
<dbReference type="AlphaFoldDB" id="A0A6I4YHG4"/>
<dbReference type="Proteomes" id="UP000430519">
    <property type="component" value="Unassembled WGS sequence"/>
</dbReference>
<dbReference type="RefSeq" id="WP_160977653.1">
    <property type="nucleotide sequence ID" value="NZ_WVHK01000014.1"/>
</dbReference>